<proteinExistence type="predicted"/>
<keyword evidence="1" id="KW-1133">Transmembrane helix</keyword>
<keyword evidence="1" id="KW-0472">Membrane</keyword>
<accession>A0A238WJF4</accession>
<dbReference type="Proteomes" id="UP000198379">
    <property type="component" value="Unassembled WGS sequence"/>
</dbReference>
<dbReference type="RefSeq" id="WP_089370437.1">
    <property type="nucleotide sequence ID" value="NZ_BMEP01000003.1"/>
</dbReference>
<gene>
    <name evidence="2" type="ORF">SAMN06265376_1011146</name>
</gene>
<feature type="transmembrane region" description="Helical" evidence="1">
    <location>
        <begin position="14"/>
        <end position="32"/>
    </location>
</feature>
<keyword evidence="1" id="KW-0812">Transmembrane</keyword>
<keyword evidence="3" id="KW-1185">Reference proteome</keyword>
<dbReference type="AlphaFoldDB" id="A0A238WJF4"/>
<evidence type="ECO:0000313" key="2">
    <source>
        <dbReference type="EMBL" id="SNR46695.1"/>
    </source>
</evidence>
<reference evidence="2 3" key="1">
    <citation type="submission" date="2017-06" db="EMBL/GenBank/DDBJ databases">
        <authorList>
            <person name="Kim H.J."/>
            <person name="Triplett B.A."/>
        </authorList>
    </citation>
    <scope>NUCLEOTIDE SEQUENCE [LARGE SCALE GENOMIC DNA]</scope>
    <source>
        <strain evidence="2 3">DSM 25597</strain>
    </source>
</reference>
<organism evidence="2 3">
    <name type="scientific">Dokdonia pacifica</name>
    <dbReference type="NCBI Taxonomy" id="1627892"/>
    <lineage>
        <taxon>Bacteria</taxon>
        <taxon>Pseudomonadati</taxon>
        <taxon>Bacteroidota</taxon>
        <taxon>Flavobacteriia</taxon>
        <taxon>Flavobacteriales</taxon>
        <taxon>Flavobacteriaceae</taxon>
        <taxon>Dokdonia</taxon>
    </lineage>
</organism>
<feature type="transmembrane region" description="Helical" evidence="1">
    <location>
        <begin position="44"/>
        <end position="66"/>
    </location>
</feature>
<name>A0A238WJF4_9FLAO</name>
<protein>
    <submittedName>
        <fullName evidence="2">Uncharacterized protein</fullName>
    </submittedName>
</protein>
<feature type="transmembrane region" description="Helical" evidence="1">
    <location>
        <begin position="78"/>
        <end position="99"/>
    </location>
</feature>
<dbReference type="EMBL" id="FZNY01000001">
    <property type="protein sequence ID" value="SNR46695.1"/>
    <property type="molecule type" value="Genomic_DNA"/>
</dbReference>
<evidence type="ECO:0000313" key="3">
    <source>
        <dbReference type="Proteomes" id="UP000198379"/>
    </source>
</evidence>
<evidence type="ECO:0000256" key="1">
    <source>
        <dbReference type="SAM" id="Phobius"/>
    </source>
</evidence>
<sequence>MPKLDDGHLYTKRAYYFGIIALISFLATQGLLSLDKYARLELPIILPLILTILFLFCSFMCMYAIYKARNEHNSIKKVVATFLAIGSVVYIILLIRELFSVSL</sequence>